<dbReference type="InterPro" id="IPR002372">
    <property type="entry name" value="PQQ_rpt_dom"/>
</dbReference>
<dbReference type="EC" id="1.1.5.2" evidence="3"/>
<name>A0ABM9Q3A4_9ENTR</name>
<dbReference type="Pfam" id="PF01011">
    <property type="entry name" value="PQQ"/>
    <property type="match status" value="1"/>
</dbReference>
<evidence type="ECO:0000259" key="2">
    <source>
        <dbReference type="Pfam" id="PF01011"/>
    </source>
</evidence>
<reference evidence="4" key="1">
    <citation type="journal article" date="2012" name="PLoS ONE">
        <title>Comparative analysis of genome sequences covering the seven cronobacter species.</title>
        <authorList>
            <person name="Joseph S."/>
            <person name="Desai P."/>
            <person name="Ji Y."/>
            <person name="Cummings C.A."/>
            <person name="Shih R."/>
            <person name="Degoricija L."/>
            <person name="Rico A."/>
            <person name="Brzoska P."/>
            <person name="Hamby S.E."/>
            <person name="Masood N."/>
            <person name="Hariri S."/>
            <person name="Sonbol H."/>
            <person name="Chuzhanova N."/>
            <person name="McClelland M."/>
            <person name="Furtado M.R."/>
            <person name="Forsythe S.J."/>
        </authorList>
    </citation>
    <scope>NUCLEOTIDE SEQUENCE [LARGE SCALE GENOMIC DNA]</scope>
    <source>
        <strain evidence="4">1210</strain>
    </source>
</reference>
<evidence type="ECO:0000256" key="1">
    <source>
        <dbReference type="SAM" id="MobiDB-lite"/>
    </source>
</evidence>
<keyword evidence="4" id="KW-1185">Reference proteome</keyword>
<gene>
    <name evidence="3" type="ORF">BN134_535</name>
</gene>
<dbReference type="Proteomes" id="UP000009342">
    <property type="component" value="Unassembled WGS sequence"/>
</dbReference>
<organism evidence="3 4">
    <name type="scientific">Cronobacter dublinensis 1210</name>
    <dbReference type="NCBI Taxonomy" id="1208656"/>
    <lineage>
        <taxon>Bacteria</taxon>
        <taxon>Pseudomonadati</taxon>
        <taxon>Pseudomonadota</taxon>
        <taxon>Gammaproteobacteria</taxon>
        <taxon>Enterobacterales</taxon>
        <taxon>Enterobacteriaceae</taxon>
        <taxon>Cronobacter</taxon>
    </lineage>
</organism>
<evidence type="ECO:0000313" key="3">
    <source>
        <dbReference type="EMBL" id="CCJ79829.1"/>
    </source>
</evidence>
<feature type="domain" description="Pyrrolo-quinoline quinone repeat" evidence="2">
    <location>
        <begin position="6"/>
        <end position="43"/>
    </location>
</feature>
<proteinExistence type="predicted"/>
<evidence type="ECO:0000313" key="4">
    <source>
        <dbReference type="Proteomes" id="UP000009342"/>
    </source>
</evidence>
<keyword evidence="3" id="KW-0560">Oxidoreductase</keyword>
<sequence length="44" mass="4861">MSRHRKKPVPQGAAKGDYVTPTQPFSDLSFRPKKDLSGADMWGA</sequence>
<protein>
    <submittedName>
        <fullName evidence="3">Glucose dehydrogenase, PQQ-dependent</fullName>
        <ecNumber evidence="3">1.1.5.2</ecNumber>
    </submittedName>
</protein>
<dbReference type="EMBL" id="CAKZ01000021">
    <property type="protein sequence ID" value="CCJ79829.1"/>
    <property type="molecule type" value="Genomic_DNA"/>
</dbReference>
<feature type="region of interest" description="Disordered" evidence="1">
    <location>
        <begin position="1"/>
        <end position="44"/>
    </location>
</feature>
<accession>A0ABM9Q3A4</accession>
<dbReference type="GO" id="GO:0008876">
    <property type="term" value="F:quinoprotein glucose dehydrogenase activity"/>
    <property type="evidence" value="ECO:0007669"/>
    <property type="project" value="UniProtKB-EC"/>
</dbReference>
<comment type="caution">
    <text evidence="3">The sequence shown here is derived from an EMBL/GenBank/DDBJ whole genome shotgun (WGS) entry which is preliminary data.</text>
</comment>